<dbReference type="RefSeq" id="WP_181473202.1">
    <property type="nucleotide sequence ID" value="NZ_JACEFG010000003.1"/>
</dbReference>
<accession>A0A838CW28</accession>
<protein>
    <submittedName>
        <fullName evidence="1">Uncharacterized protein</fullName>
    </submittedName>
</protein>
<evidence type="ECO:0000313" key="1">
    <source>
        <dbReference type="EMBL" id="MBA2176170.1"/>
    </source>
</evidence>
<reference evidence="1 2" key="1">
    <citation type="journal article" date="2004" name="Extremophiles">
        <title>Halobacillus locisalis sp. nov., a halophilic bacterium isolated from a marine solar saltern of the Yellow Sea in Korea.</title>
        <authorList>
            <person name="Yoon J.H."/>
            <person name="Kang K.H."/>
            <person name="Oh T.K."/>
            <person name="Park Y.H."/>
        </authorList>
    </citation>
    <scope>NUCLEOTIDE SEQUENCE [LARGE SCALE GENOMIC DNA]</scope>
    <source>
        <strain evidence="1 2">KCTC 3788</strain>
    </source>
</reference>
<proteinExistence type="predicted"/>
<dbReference type="EMBL" id="JACEFG010000003">
    <property type="protein sequence ID" value="MBA2176170.1"/>
    <property type="molecule type" value="Genomic_DNA"/>
</dbReference>
<dbReference type="AlphaFoldDB" id="A0A838CW28"/>
<gene>
    <name evidence="1" type="ORF">H0266_14835</name>
</gene>
<evidence type="ECO:0000313" key="2">
    <source>
        <dbReference type="Proteomes" id="UP000571017"/>
    </source>
</evidence>
<name>A0A838CW28_9BACI</name>
<dbReference type="Proteomes" id="UP000571017">
    <property type="component" value="Unassembled WGS sequence"/>
</dbReference>
<comment type="caution">
    <text evidence="1">The sequence shown here is derived from an EMBL/GenBank/DDBJ whole genome shotgun (WGS) entry which is preliminary data.</text>
</comment>
<organism evidence="1 2">
    <name type="scientific">Halobacillus locisalis</name>
    <dbReference type="NCBI Taxonomy" id="220753"/>
    <lineage>
        <taxon>Bacteria</taxon>
        <taxon>Bacillati</taxon>
        <taxon>Bacillota</taxon>
        <taxon>Bacilli</taxon>
        <taxon>Bacillales</taxon>
        <taxon>Bacillaceae</taxon>
        <taxon>Halobacillus</taxon>
    </lineage>
</organism>
<keyword evidence="2" id="KW-1185">Reference proteome</keyword>
<sequence length="75" mass="8027">MNNNKNKAGAVGIIRNGSMHAIITCSINLSEKLLYSVLDNNVSIPKDAIVPIISPVVTIIIITEKLSCPPSKNIN</sequence>